<dbReference type="PANTHER" id="PTHR21562:SF67">
    <property type="entry name" value="PECTIN ACETYLESTERASE"/>
    <property type="match status" value="1"/>
</dbReference>
<dbReference type="InterPro" id="IPR004963">
    <property type="entry name" value="PAE/NOTUM"/>
</dbReference>
<evidence type="ECO:0000256" key="1">
    <source>
        <dbReference type="ARBA" id="ARBA00010213"/>
    </source>
</evidence>
<gene>
    <name evidence="4" type="ORF">V1264_015948</name>
</gene>
<proteinExistence type="inferred from homology"/>
<dbReference type="GO" id="GO:0016787">
    <property type="term" value="F:hydrolase activity"/>
    <property type="evidence" value="ECO:0007669"/>
    <property type="project" value="InterPro"/>
</dbReference>
<evidence type="ECO:0000313" key="5">
    <source>
        <dbReference type="Proteomes" id="UP001374579"/>
    </source>
</evidence>
<keyword evidence="3" id="KW-0472">Membrane</keyword>
<feature type="region of interest" description="Disordered" evidence="2">
    <location>
        <begin position="1"/>
        <end position="36"/>
    </location>
</feature>
<evidence type="ECO:0000256" key="3">
    <source>
        <dbReference type="SAM" id="Phobius"/>
    </source>
</evidence>
<reference evidence="4 5" key="1">
    <citation type="submission" date="2024-02" db="EMBL/GenBank/DDBJ databases">
        <title>Chromosome-scale genome assembly of the rough periwinkle Littorina saxatilis.</title>
        <authorList>
            <person name="De Jode A."/>
            <person name="Faria R."/>
            <person name="Formenti G."/>
            <person name="Sims Y."/>
            <person name="Smith T.P."/>
            <person name="Tracey A."/>
            <person name="Wood J.M.D."/>
            <person name="Zagrodzka Z.B."/>
            <person name="Johannesson K."/>
            <person name="Butlin R.K."/>
            <person name="Leder E.H."/>
        </authorList>
    </citation>
    <scope>NUCLEOTIDE SEQUENCE [LARGE SCALE GENOMIC DNA]</scope>
    <source>
        <strain evidence="4">Snail1</strain>
        <tissue evidence="4">Muscle</tissue>
    </source>
</reference>
<comment type="similarity">
    <text evidence="1">Belongs to the pectinacetylesterase family. Notum subfamily.</text>
</comment>
<name>A0AAN9BN01_9CAEN</name>
<keyword evidence="3" id="KW-0812">Transmembrane</keyword>
<dbReference type="EMBL" id="JBAMIC010000004">
    <property type="protein sequence ID" value="KAK7108163.1"/>
    <property type="molecule type" value="Genomic_DNA"/>
</dbReference>
<feature type="transmembrane region" description="Helical" evidence="3">
    <location>
        <begin position="61"/>
        <end position="78"/>
    </location>
</feature>
<protein>
    <recommendedName>
        <fullName evidence="6">Pectin acetylesterase</fullName>
    </recommendedName>
</protein>
<sequence length="461" mass="52513">MTRPFLTEEECRVPPTHPKPDESVAVWPPPQQQRQQQNRMFTRAKFSRFELLPPVLCTRRVYVQVAFLLLIGLVIFLVRMMSAMRGTFVHYHLESDTDGELVILPTEFAQKRGAVCLDGSPPAYYYRQSVVPAVRFWIIHLQSGGWCTTAEECLERSESALGSSLKTEMSMPLEGVMSSDCTTNPDFCLWHMVDLLYCDGGSYLGNRSEPLEVNSKKVYMRGALVFDALIEYLATFTLFKDAEQIIFAGSSAGSLGALIHADRLRERLPSSVKTVHLLVDGGLFVDVPDINGDHSMANILRDAFSFHHLHNFVGMKECTRTVTEEEEEYRCVLPEVFHKYVFTPIFFINSLYDTWFRKNALKIDCTLDLCSDINLREVVNTRIKILNEGQEILRSKKNGVFFTSCPCHTVLMKKKFFSITSRRVTVQQALGAWIDHQGNRRNLTEVLEVTDALRTCPSLIL</sequence>
<dbReference type="AlphaFoldDB" id="A0AAN9BN01"/>
<comment type="caution">
    <text evidence="4">The sequence shown here is derived from an EMBL/GenBank/DDBJ whole genome shotgun (WGS) entry which is preliminary data.</text>
</comment>
<evidence type="ECO:0008006" key="6">
    <source>
        <dbReference type="Google" id="ProtNLM"/>
    </source>
</evidence>
<dbReference type="Pfam" id="PF03283">
    <property type="entry name" value="PAE"/>
    <property type="match status" value="1"/>
</dbReference>
<dbReference type="Proteomes" id="UP001374579">
    <property type="component" value="Unassembled WGS sequence"/>
</dbReference>
<keyword evidence="3" id="KW-1133">Transmembrane helix</keyword>
<evidence type="ECO:0000256" key="2">
    <source>
        <dbReference type="SAM" id="MobiDB-lite"/>
    </source>
</evidence>
<keyword evidence="5" id="KW-1185">Reference proteome</keyword>
<evidence type="ECO:0000313" key="4">
    <source>
        <dbReference type="EMBL" id="KAK7108163.1"/>
    </source>
</evidence>
<dbReference type="PANTHER" id="PTHR21562">
    <property type="entry name" value="NOTUM-RELATED"/>
    <property type="match status" value="1"/>
</dbReference>
<organism evidence="4 5">
    <name type="scientific">Littorina saxatilis</name>
    <dbReference type="NCBI Taxonomy" id="31220"/>
    <lineage>
        <taxon>Eukaryota</taxon>
        <taxon>Metazoa</taxon>
        <taxon>Spiralia</taxon>
        <taxon>Lophotrochozoa</taxon>
        <taxon>Mollusca</taxon>
        <taxon>Gastropoda</taxon>
        <taxon>Caenogastropoda</taxon>
        <taxon>Littorinimorpha</taxon>
        <taxon>Littorinoidea</taxon>
        <taxon>Littorinidae</taxon>
        <taxon>Littorina</taxon>
    </lineage>
</organism>
<accession>A0AAN9BN01</accession>